<dbReference type="GO" id="GO:0006298">
    <property type="term" value="P:mismatch repair"/>
    <property type="evidence" value="ECO:0007669"/>
    <property type="project" value="UniProtKB-UniRule"/>
</dbReference>
<dbReference type="OrthoDB" id="9763467at2"/>
<keyword evidence="2 4" id="KW-0227">DNA damage</keyword>
<dbReference type="InterPro" id="IPR014762">
    <property type="entry name" value="DNA_mismatch_repair_CS"/>
</dbReference>
<evidence type="ECO:0000256" key="4">
    <source>
        <dbReference type="HAMAP-Rule" id="MF_00149"/>
    </source>
</evidence>
<sequence>MKIKILSQNVAAKIAAGEVVERPLSAVKELMENAIDAGATEIKIHVESGGQRLIQVEDNGMGIASDEAAVALQRYATSKITQVEDLEHIQTLGFRGEALASIAAVSRFTLDSQTNQENMGVHLSVEGGDILAQEPAGLKTGTRIKVEDLFFNVPARRKFLKSENTERKAISDLVSRYALYYAHIRFQFNMESRQILNTNGSGDRREVLSQLYDVTTARDLLDLRVVDEYLGVEGFLSPVGISRSNRKEIFFFINGRLVSDSSLTAAVTQAYQNMLMVGRYPIAALFLKIDPQEVDVNVHPTKAEIRFREPGRIFGLLNSAVRKNISAFSNVPQISPTFWSSGVSRPREVDPAWQFAGEANRDYVPQAGEPQAMESQTQAGSGGEPELLHVPLLRLVGQIGRTYLVAEGPDGLYLIDQHAAHERILFERLLKKHTSSDSQYLLEPVVVQVPGQMESDLERQIEVLNHLGFKIENFGPSTYKIHALPVVISRSDPREAFLSALEEDEEDSSWMEGEQENRLISRICKRIAVKGGQVLSQEEQEQLIRDLEQCESPRTCPHGRPTMIHLSVDMLERQFGRRGAR</sequence>
<dbReference type="CDD" id="cd16926">
    <property type="entry name" value="HATPase_MutL-MLH-PMS-like"/>
    <property type="match status" value="1"/>
</dbReference>
<dbReference type="GO" id="GO:0140664">
    <property type="term" value="F:ATP-dependent DNA damage sensor activity"/>
    <property type="evidence" value="ECO:0007669"/>
    <property type="project" value="InterPro"/>
</dbReference>
<evidence type="ECO:0000259" key="6">
    <source>
        <dbReference type="SMART" id="SM01340"/>
    </source>
</evidence>
<feature type="domain" description="DNA mismatch repair protein S5" evidence="6">
    <location>
        <begin position="208"/>
        <end position="326"/>
    </location>
</feature>
<dbReference type="Pfam" id="PF13589">
    <property type="entry name" value="HATPase_c_3"/>
    <property type="match status" value="1"/>
</dbReference>
<dbReference type="CDD" id="cd00782">
    <property type="entry name" value="MutL_Trans"/>
    <property type="match status" value="1"/>
</dbReference>
<dbReference type="RefSeq" id="WP_116224250.1">
    <property type="nucleotide sequence ID" value="NZ_AP018437.1"/>
</dbReference>
<dbReference type="SMART" id="SM01340">
    <property type="entry name" value="DNA_mis_repair"/>
    <property type="match status" value="1"/>
</dbReference>
<dbReference type="InterPro" id="IPR014790">
    <property type="entry name" value="MutL_C"/>
</dbReference>
<dbReference type="InterPro" id="IPR038973">
    <property type="entry name" value="MutL/Mlh/Pms-like"/>
</dbReference>
<accession>A0A347ZSN8</accession>
<gene>
    <name evidence="4" type="primary">mutL</name>
    <name evidence="7" type="ORF">DFR64_0982</name>
</gene>
<dbReference type="SUPFAM" id="SSF118116">
    <property type="entry name" value="DNA mismatch repair protein MutL"/>
    <property type="match status" value="1"/>
</dbReference>
<dbReference type="InterPro" id="IPR014721">
    <property type="entry name" value="Ribsml_uS5_D2-typ_fold_subgr"/>
</dbReference>
<dbReference type="GO" id="GO:0005524">
    <property type="term" value="F:ATP binding"/>
    <property type="evidence" value="ECO:0007669"/>
    <property type="project" value="InterPro"/>
</dbReference>
<evidence type="ECO:0000259" key="5">
    <source>
        <dbReference type="SMART" id="SM00853"/>
    </source>
</evidence>
<reference evidence="7 8" key="1">
    <citation type="submission" date="2018-08" db="EMBL/GenBank/DDBJ databases">
        <title>Genomic Encyclopedia of Type Strains, Phase IV (KMG-IV): sequencing the most valuable type-strain genomes for metagenomic binning, comparative biology and taxonomic classification.</title>
        <authorList>
            <person name="Goeker M."/>
        </authorList>
    </citation>
    <scope>NUCLEOTIDE SEQUENCE [LARGE SCALE GENOMIC DNA]</scope>
    <source>
        <strain evidence="7 8">DSM 23923</strain>
    </source>
</reference>
<dbReference type="GO" id="GO:0030983">
    <property type="term" value="F:mismatched DNA binding"/>
    <property type="evidence" value="ECO:0007669"/>
    <property type="project" value="InterPro"/>
</dbReference>
<dbReference type="InterPro" id="IPR036890">
    <property type="entry name" value="HATPase_C_sf"/>
</dbReference>
<dbReference type="NCBIfam" id="TIGR00585">
    <property type="entry name" value="mutl"/>
    <property type="match status" value="1"/>
</dbReference>
<proteinExistence type="inferred from homology"/>
<evidence type="ECO:0000313" key="8">
    <source>
        <dbReference type="Proteomes" id="UP000256388"/>
    </source>
</evidence>
<dbReference type="InterPro" id="IPR042120">
    <property type="entry name" value="MutL_C_dimsub"/>
</dbReference>
<dbReference type="GO" id="GO:0016887">
    <property type="term" value="F:ATP hydrolysis activity"/>
    <property type="evidence" value="ECO:0007669"/>
    <property type="project" value="InterPro"/>
</dbReference>
<dbReference type="EMBL" id="QUMS01000001">
    <property type="protein sequence ID" value="REG11108.1"/>
    <property type="molecule type" value="Genomic_DNA"/>
</dbReference>
<dbReference type="InterPro" id="IPR037198">
    <property type="entry name" value="MutL_C_sf"/>
</dbReference>
<dbReference type="PANTHER" id="PTHR10073">
    <property type="entry name" value="DNA MISMATCH REPAIR PROTEIN MLH, PMS, MUTL"/>
    <property type="match status" value="1"/>
</dbReference>
<protein>
    <recommendedName>
        <fullName evidence="4">DNA mismatch repair protein MutL</fullName>
    </recommendedName>
</protein>
<dbReference type="Pfam" id="PF01119">
    <property type="entry name" value="DNA_mis_repair"/>
    <property type="match status" value="1"/>
</dbReference>
<dbReference type="InterPro" id="IPR013507">
    <property type="entry name" value="DNA_mismatch_S5_2-like"/>
</dbReference>
<dbReference type="FunFam" id="3.30.565.10:FF:000003">
    <property type="entry name" value="DNA mismatch repair endonuclease MutL"/>
    <property type="match status" value="1"/>
</dbReference>
<dbReference type="SMART" id="SM00853">
    <property type="entry name" value="MutL_C"/>
    <property type="match status" value="1"/>
</dbReference>
<dbReference type="Gene3D" id="3.30.230.10">
    <property type="match status" value="1"/>
</dbReference>
<dbReference type="InterPro" id="IPR042121">
    <property type="entry name" value="MutL_C_regsub"/>
</dbReference>
<dbReference type="SUPFAM" id="SSF54211">
    <property type="entry name" value="Ribosomal protein S5 domain 2-like"/>
    <property type="match status" value="1"/>
</dbReference>
<feature type="domain" description="MutL C-terminal dimerisation" evidence="5">
    <location>
        <begin position="395"/>
        <end position="535"/>
    </location>
</feature>
<comment type="caution">
    <text evidence="7">The sequence shown here is derived from an EMBL/GenBank/DDBJ whole genome shotgun (WGS) entry which is preliminary data.</text>
</comment>
<dbReference type="Proteomes" id="UP000256388">
    <property type="component" value="Unassembled WGS sequence"/>
</dbReference>
<evidence type="ECO:0000256" key="2">
    <source>
        <dbReference type="ARBA" id="ARBA00022763"/>
    </source>
</evidence>
<dbReference type="Gene3D" id="3.30.1540.20">
    <property type="entry name" value="MutL, C-terminal domain, dimerisation subdomain"/>
    <property type="match status" value="1"/>
</dbReference>
<comment type="similarity">
    <text evidence="1 4">Belongs to the DNA mismatch repair MutL/HexB family.</text>
</comment>
<dbReference type="InterPro" id="IPR002099">
    <property type="entry name" value="MutL/Mlh/PMS"/>
</dbReference>
<evidence type="ECO:0000256" key="3">
    <source>
        <dbReference type="ARBA" id="ARBA00023204"/>
    </source>
</evidence>
<dbReference type="InterPro" id="IPR020568">
    <property type="entry name" value="Ribosomal_Su5_D2-typ_SF"/>
</dbReference>
<dbReference type="SUPFAM" id="SSF55874">
    <property type="entry name" value="ATPase domain of HSP90 chaperone/DNA topoisomerase II/histidine kinase"/>
    <property type="match status" value="1"/>
</dbReference>
<evidence type="ECO:0000256" key="1">
    <source>
        <dbReference type="ARBA" id="ARBA00006082"/>
    </source>
</evidence>
<dbReference type="GO" id="GO:0032300">
    <property type="term" value="C:mismatch repair complex"/>
    <property type="evidence" value="ECO:0007669"/>
    <property type="project" value="InterPro"/>
</dbReference>
<organism evidence="7 8">
    <name type="scientific">Pelolinea submarina</name>
    <dbReference type="NCBI Taxonomy" id="913107"/>
    <lineage>
        <taxon>Bacteria</taxon>
        <taxon>Bacillati</taxon>
        <taxon>Chloroflexota</taxon>
        <taxon>Anaerolineae</taxon>
        <taxon>Anaerolineales</taxon>
        <taxon>Anaerolineaceae</taxon>
        <taxon>Pelolinea</taxon>
    </lineage>
</organism>
<dbReference type="Gene3D" id="3.30.565.10">
    <property type="entry name" value="Histidine kinase-like ATPase, C-terminal domain"/>
    <property type="match status" value="1"/>
</dbReference>
<comment type="function">
    <text evidence="4">This protein is involved in the repair of mismatches in DNA. It is required for dam-dependent methyl-directed DNA mismatch repair. May act as a 'molecular matchmaker', a protein that promotes the formation of a stable complex between two or more DNA-binding proteins in an ATP-dependent manner without itself being part of a final effector complex.</text>
</comment>
<evidence type="ECO:0000313" key="7">
    <source>
        <dbReference type="EMBL" id="REG11108.1"/>
    </source>
</evidence>
<dbReference type="Pfam" id="PF08676">
    <property type="entry name" value="MutL_C"/>
    <property type="match status" value="1"/>
</dbReference>
<keyword evidence="3 4" id="KW-0234">DNA repair</keyword>
<dbReference type="PANTHER" id="PTHR10073:SF12">
    <property type="entry name" value="DNA MISMATCH REPAIR PROTEIN MLH1"/>
    <property type="match status" value="1"/>
</dbReference>
<name>A0A347ZSN8_9CHLR</name>
<dbReference type="PROSITE" id="PS00058">
    <property type="entry name" value="DNA_MISMATCH_REPAIR_1"/>
    <property type="match status" value="1"/>
</dbReference>
<keyword evidence="8" id="KW-1185">Reference proteome</keyword>
<dbReference type="Gene3D" id="3.30.1370.100">
    <property type="entry name" value="MutL, C-terminal domain, regulatory subdomain"/>
    <property type="match status" value="1"/>
</dbReference>
<dbReference type="InterPro" id="IPR020667">
    <property type="entry name" value="DNA_mismatch_repair_MutL"/>
</dbReference>
<dbReference type="HAMAP" id="MF_00149">
    <property type="entry name" value="DNA_mis_repair"/>
    <property type="match status" value="1"/>
</dbReference>
<dbReference type="AlphaFoldDB" id="A0A347ZSN8"/>